<proteinExistence type="inferred from homology"/>
<protein>
    <recommendedName>
        <fullName evidence="5">Molybdopterin synthase sulfur carrier subunit</fullName>
    </recommendedName>
    <alternativeName>
        <fullName evidence="5">Common component for nitrate reductase and xanthine dehydrogenase protein G</fullName>
    </alternativeName>
    <alternativeName>
        <fullName evidence="5">Molybdenum cofactor synthesis protein 2 small subunit</fullName>
    </alternativeName>
    <alternativeName>
        <fullName evidence="5">Molybdenum cofactor synthesis protein 2A</fullName>
    </alternativeName>
    <alternativeName>
        <fullName evidence="5">Sulfur carrier protein MOCS2A</fullName>
        <shortName evidence="5">MOCS2A</shortName>
    </alternativeName>
</protein>
<dbReference type="InterPro" id="IPR044672">
    <property type="entry name" value="MOCS2A"/>
</dbReference>
<organism evidence="6 7">
    <name type="scientific">Sphaerulina musiva (strain SO2202)</name>
    <name type="common">Poplar stem canker fungus</name>
    <name type="synonym">Septoria musiva</name>
    <dbReference type="NCBI Taxonomy" id="692275"/>
    <lineage>
        <taxon>Eukaryota</taxon>
        <taxon>Fungi</taxon>
        <taxon>Dikarya</taxon>
        <taxon>Ascomycota</taxon>
        <taxon>Pezizomycotina</taxon>
        <taxon>Dothideomycetes</taxon>
        <taxon>Dothideomycetidae</taxon>
        <taxon>Mycosphaerellales</taxon>
        <taxon>Mycosphaerellaceae</taxon>
        <taxon>Sphaerulina</taxon>
    </lineage>
</organism>
<dbReference type="Pfam" id="PF02597">
    <property type="entry name" value="ThiS"/>
    <property type="match status" value="1"/>
</dbReference>
<comment type="pathway">
    <text evidence="5">Cofactor biosynthesis; molybdopterin biosynthesis.</text>
</comment>
<dbReference type="GO" id="GO:0000166">
    <property type="term" value="F:nucleotide binding"/>
    <property type="evidence" value="ECO:0007669"/>
    <property type="project" value="UniProtKB-KW"/>
</dbReference>
<dbReference type="GO" id="GO:0006777">
    <property type="term" value="P:Mo-molybdopterin cofactor biosynthetic process"/>
    <property type="evidence" value="ECO:0007669"/>
    <property type="project" value="UniProtKB-UniRule"/>
</dbReference>
<dbReference type="PANTHER" id="PTHR33359">
    <property type="entry name" value="MOLYBDOPTERIN SYNTHASE SULFUR CARRIER SUBUNIT"/>
    <property type="match status" value="1"/>
</dbReference>
<evidence type="ECO:0000256" key="5">
    <source>
        <dbReference type="HAMAP-Rule" id="MF_03051"/>
    </source>
</evidence>
<dbReference type="RefSeq" id="XP_016762623.1">
    <property type="nucleotide sequence ID" value="XM_016901929.1"/>
</dbReference>
<dbReference type="GO" id="GO:1990140">
    <property type="term" value="C:molybdopterin synthase complex"/>
    <property type="evidence" value="ECO:0007669"/>
    <property type="project" value="UniProtKB-UniRule"/>
</dbReference>
<dbReference type="AlphaFoldDB" id="M3B406"/>
<dbReference type="Proteomes" id="UP000016931">
    <property type="component" value="Unassembled WGS sequence"/>
</dbReference>
<dbReference type="eggNOG" id="ENOG502S73M">
    <property type="taxonomic scope" value="Eukaryota"/>
</dbReference>
<name>M3B406_SPHMS</name>
<keyword evidence="3 5" id="KW-0547">Nucleotide-binding</keyword>
<dbReference type="InterPro" id="IPR028887">
    <property type="entry name" value="MOCS2A_euk"/>
</dbReference>
<dbReference type="GO" id="GO:1990133">
    <property type="term" value="C:molybdopterin adenylyltransferase complex"/>
    <property type="evidence" value="ECO:0007669"/>
    <property type="project" value="TreeGrafter"/>
</dbReference>
<comment type="PTM">
    <text evidence="5">C-terminal thiocarboxylation occurs in 2 steps, it is first acyl-adenylated (-COAMP) via the hesA/moeB/thiF part of UBA4, then thiocarboxylated (-COSH) via the rhodanese domain of UBA4.</text>
</comment>
<dbReference type="HAMAP" id="MF_03051">
    <property type="entry name" value="MOCS2A"/>
    <property type="match status" value="1"/>
</dbReference>
<feature type="modified residue" description="1-thioglycine; alternate" evidence="5">
    <location>
        <position position="97"/>
    </location>
</feature>
<dbReference type="HOGENOM" id="CLU_114601_6_1_1"/>
<dbReference type="EMBL" id="KB456262">
    <property type="protein sequence ID" value="EMF14502.1"/>
    <property type="molecule type" value="Genomic_DNA"/>
</dbReference>
<evidence type="ECO:0000256" key="4">
    <source>
        <dbReference type="ARBA" id="ARBA00023150"/>
    </source>
</evidence>
<keyword evidence="2 5" id="KW-0597">Phosphoprotein</keyword>
<dbReference type="InterPro" id="IPR003749">
    <property type="entry name" value="ThiS/MoaD-like"/>
</dbReference>
<dbReference type="InterPro" id="IPR016155">
    <property type="entry name" value="Mopterin_synth/thiamin_S_b"/>
</dbReference>
<feature type="modified residue" description="Glycyl adenylate; alternate" evidence="5">
    <location>
        <position position="97"/>
    </location>
</feature>
<dbReference type="OMA" id="IECNDEV"/>
<evidence type="ECO:0000256" key="3">
    <source>
        <dbReference type="ARBA" id="ARBA00022741"/>
    </source>
</evidence>
<evidence type="ECO:0000313" key="6">
    <source>
        <dbReference type="EMBL" id="EMF14502.1"/>
    </source>
</evidence>
<dbReference type="CDD" id="cd00754">
    <property type="entry name" value="Ubl_MoaD"/>
    <property type="match status" value="1"/>
</dbReference>
<dbReference type="GO" id="GO:0030366">
    <property type="term" value="F:molybdopterin synthase activity"/>
    <property type="evidence" value="ECO:0007669"/>
    <property type="project" value="UniProtKB-UniRule"/>
</dbReference>
<dbReference type="PANTHER" id="PTHR33359:SF1">
    <property type="entry name" value="MOLYBDOPTERIN SYNTHASE SULFUR CARRIER SUBUNIT"/>
    <property type="match status" value="1"/>
</dbReference>
<dbReference type="GeneID" id="27899066"/>
<sequence>MSVPKAPPGHFTLLYFAASTSYTQREHDFLPAPMLLSQLYDRLDEHYPGIREKVLSTSALTVNLDYVDVEEEAAKGDEGLALQAGDEVAIIPPVSAG</sequence>
<dbReference type="STRING" id="692275.M3B406"/>
<gene>
    <name evidence="5" type="primary">cnxG</name>
    <name evidence="6" type="ORF">SEPMUDRAFT_124654</name>
</gene>
<comment type="similarity">
    <text evidence="5">Belongs to the MoaD family. MOCS2A subfamily.</text>
</comment>
<dbReference type="SUPFAM" id="SSF54285">
    <property type="entry name" value="MoaD/ThiS"/>
    <property type="match status" value="1"/>
</dbReference>
<reference evidence="6 7" key="1">
    <citation type="journal article" date="2012" name="PLoS Pathog.">
        <title>Diverse lifestyles and strategies of plant pathogenesis encoded in the genomes of eighteen Dothideomycetes fungi.</title>
        <authorList>
            <person name="Ohm R.A."/>
            <person name="Feau N."/>
            <person name="Henrissat B."/>
            <person name="Schoch C.L."/>
            <person name="Horwitz B.A."/>
            <person name="Barry K.W."/>
            <person name="Condon B.J."/>
            <person name="Copeland A.C."/>
            <person name="Dhillon B."/>
            <person name="Glaser F."/>
            <person name="Hesse C.N."/>
            <person name="Kosti I."/>
            <person name="LaButti K."/>
            <person name="Lindquist E.A."/>
            <person name="Lucas S."/>
            <person name="Salamov A.A."/>
            <person name="Bradshaw R.E."/>
            <person name="Ciuffetti L."/>
            <person name="Hamelin R.C."/>
            <person name="Kema G.H.J."/>
            <person name="Lawrence C."/>
            <person name="Scott J.A."/>
            <person name="Spatafora J.W."/>
            <person name="Turgeon B.G."/>
            <person name="de Wit P.J.G.M."/>
            <person name="Zhong S."/>
            <person name="Goodwin S.B."/>
            <person name="Grigoriev I.V."/>
        </authorList>
    </citation>
    <scope>NUCLEOTIDE SEQUENCE [LARGE SCALE GENOMIC DNA]</scope>
    <source>
        <strain evidence="6 7">SO2202</strain>
    </source>
</reference>
<accession>M3B406</accession>
<evidence type="ECO:0000256" key="1">
    <source>
        <dbReference type="ARBA" id="ARBA00022490"/>
    </source>
</evidence>
<keyword evidence="1 5" id="KW-0963">Cytoplasm</keyword>
<keyword evidence="4 5" id="KW-0501">Molybdenum cofactor biosynthesis</keyword>
<dbReference type="InterPro" id="IPR012675">
    <property type="entry name" value="Beta-grasp_dom_sf"/>
</dbReference>
<evidence type="ECO:0000256" key="2">
    <source>
        <dbReference type="ARBA" id="ARBA00022553"/>
    </source>
</evidence>
<evidence type="ECO:0000313" key="7">
    <source>
        <dbReference type="Proteomes" id="UP000016931"/>
    </source>
</evidence>
<comment type="subunit">
    <text evidence="5">Heterotetramer; composed of 2 small (MOCS2A) and 2 large (MOCS2B) subunits.</text>
</comment>
<comment type="subcellular location">
    <subcellularLocation>
        <location evidence="5">Cytoplasm</location>
    </subcellularLocation>
</comment>
<comment type="function">
    <text evidence="5">Acts as a sulfur carrier required for molybdopterin biosynthesis. Component of the molybdopterin synthase complex that catalyzes the conversion of precursor Z into molybdopterin by mediating the incorporation of 2 sulfur atoms into precursor Z to generate a dithiolene group. In the complex, serves as sulfur donor by being thiocarboxylated (-COSH) at its C-terminus by UBA4. After interaction with MOCS2B, the sulfur is then transferred to precursor Z to form molybdopterin.</text>
</comment>
<keyword evidence="7" id="KW-1185">Reference proteome</keyword>
<dbReference type="UniPathway" id="UPA00344"/>
<dbReference type="Gene3D" id="3.10.20.30">
    <property type="match status" value="1"/>
</dbReference>